<dbReference type="InterPro" id="IPR012454">
    <property type="entry name" value="DUF1659"/>
</dbReference>
<protein>
    <recommendedName>
        <fullName evidence="1">DUF1659 domain-containing protein</fullName>
    </recommendedName>
</protein>
<gene>
    <name evidence="2" type="ordered locus">TEPIRE1_1921</name>
</gene>
<dbReference type="OrthoDB" id="1954703at2"/>
<reference evidence="3" key="1">
    <citation type="journal article" date="2013" name="Genome Announc.">
        <title>First genome sequence of a syntrophic acetate-oxidizing bacterium, Tepidanaerobacter acetatoxydans strain Re1.</title>
        <authorList>
            <person name="Manzoor S."/>
            <person name="Bongcam-Rudloff E."/>
            <person name="Schnurer A."/>
            <person name="Muller B."/>
        </authorList>
    </citation>
    <scope>NUCLEOTIDE SEQUENCE [LARGE SCALE GENOMIC DNA]</scope>
    <source>
        <strain evidence="3">Re1</strain>
    </source>
</reference>
<dbReference type="HOGENOM" id="CLU_196603_1_0_9"/>
<dbReference type="KEGG" id="tae:TepiRe1_1921"/>
<dbReference type="PATRIC" id="fig|1209989.3.peg.2220"/>
<name>F4LXB3_TEPAE</name>
<dbReference type="EMBL" id="HF563609">
    <property type="protein sequence ID" value="CCP26737.1"/>
    <property type="molecule type" value="Genomic_DNA"/>
</dbReference>
<dbReference type="Proteomes" id="UP000010802">
    <property type="component" value="Chromosome"/>
</dbReference>
<dbReference type="KEGG" id="tep:TepRe1_1781"/>
<feature type="domain" description="DUF1659" evidence="1">
    <location>
        <begin position="2"/>
        <end position="73"/>
    </location>
</feature>
<dbReference type="eggNOG" id="ENOG5033AHG">
    <property type="taxonomic scope" value="Bacteria"/>
</dbReference>
<evidence type="ECO:0000259" key="1">
    <source>
        <dbReference type="Pfam" id="PF07872"/>
    </source>
</evidence>
<accession>L0S4J7</accession>
<dbReference type="STRING" id="1209989.TepRe1_1781"/>
<dbReference type="Pfam" id="PF07872">
    <property type="entry name" value="DUF1659"/>
    <property type="match status" value="1"/>
</dbReference>
<evidence type="ECO:0000313" key="3">
    <source>
        <dbReference type="Proteomes" id="UP000010802"/>
    </source>
</evidence>
<dbReference type="AlphaFoldDB" id="F4LXB3"/>
<dbReference type="RefSeq" id="WP_013778834.1">
    <property type="nucleotide sequence ID" value="NC_015519.1"/>
</dbReference>
<keyword evidence="3" id="KW-1185">Reference proteome</keyword>
<proteinExistence type="predicted"/>
<sequence length="75" mass="8385">MAIVSTPLNSSLRIVVETGKDENNKSIYRTRSFNNVKTSATDEDLMSIAAQLADIQIHPVYAFRRTVESELSEIV</sequence>
<evidence type="ECO:0000313" key="2">
    <source>
        <dbReference type="EMBL" id="CCP26737.1"/>
    </source>
</evidence>
<organism evidence="2 3">
    <name type="scientific">Tepidanaerobacter acetatoxydans (strain DSM 21804 / JCM 16047 / Re1)</name>
    <dbReference type="NCBI Taxonomy" id="1209989"/>
    <lineage>
        <taxon>Bacteria</taxon>
        <taxon>Bacillati</taxon>
        <taxon>Bacillota</taxon>
        <taxon>Clostridia</taxon>
        <taxon>Thermosediminibacterales</taxon>
        <taxon>Tepidanaerobacteraceae</taxon>
        <taxon>Tepidanaerobacter</taxon>
    </lineage>
</organism>
<accession>F4LXB3</accession>